<reference evidence="2" key="2">
    <citation type="submission" date="2023-01" db="EMBL/GenBank/DDBJ databases">
        <title>Draft genome sequence of Algimonas ampicilliniresistens strain NBRC 108219.</title>
        <authorList>
            <person name="Sun Q."/>
            <person name="Mori K."/>
        </authorList>
    </citation>
    <scope>NUCLEOTIDE SEQUENCE</scope>
    <source>
        <strain evidence="2">NBRC 108219</strain>
    </source>
</reference>
<protein>
    <recommendedName>
        <fullName evidence="4">DUF975 family protein</fullName>
    </recommendedName>
</protein>
<comment type="caution">
    <text evidence="2">The sequence shown here is derived from an EMBL/GenBank/DDBJ whole genome shotgun (WGS) entry which is preliminary data.</text>
</comment>
<evidence type="ECO:0000313" key="2">
    <source>
        <dbReference type="EMBL" id="GLQ23119.1"/>
    </source>
</evidence>
<keyword evidence="1" id="KW-0472">Membrane</keyword>
<evidence type="ECO:0000313" key="3">
    <source>
        <dbReference type="Proteomes" id="UP001161391"/>
    </source>
</evidence>
<dbReference type="Proteomes" id="UP001161391">
    <property type="component" value="Unassembled WGS sequence"/>
</dbReference>
<organism evidence="2 3">
    <name type="scientific">Algimonas ampicilliniresistens</name>
    <dbReference type="NCBI Taxonomy" id="1298735"/>
    <lineage>
        <taxon>Bacteria</taxon>
        <taxon>Pseudomonadati</taxon>
        <taxon>Pseudomonadota</taxon>
        <taxon>Alphaproteobacteria</taxon>
        <taxon>Maricaulales</taxon>
        <taxon>Robiginitomaculaceae</taxon>
        <taxon>Algimonas</taxon>
    </lineage>
</organism>
<gene>
    <name evidence="2" type="ORF">GCM10007853_09930</name>
</gene>
<evidence type="ECO:0008006" key="4">
    <source>
        <dbReference type="Google" id="ProtNLM"/>
    </source>
</evidence>
<proteinExistence type="predicted"/>
<name>A0ABQ5V6H5_9PROT</name>
<feature type="transmembrane region" description="Helical" evidence="1">
    <location>
        <begin position="243"/>
        <end position="262"/>
    </location>
</feature>
<dbReference type="EMBL" id="BSNK01000001">
    <property type="protein sequence ID" value="GLQ23119.1"/>
    <property type="molecule type" value="Genomic_DNA"/>
</dbReference>
<evidence type="ECO:0000256" key="1">
    <source>
        <dbReference type="SAM" id="Phobius"/>
    </source>
</evidence>
<dbReference type="RefSeq" id="WP_284388202.1">
    <property type="nucleotide sequence ID" value="NZ_BSNK01000001.1"/>
</dbReference>
<feature type="transmembrane region" description="Helical" evidence="1">
    <location>
        <begin position="75"/>
        <end position="98"/>
    </location>
</feature>
<keyword evidence="1" id="KW-0812">Transmembrane</keyword>
<keyword evidence="3" id="KW-1185">Reference proteome</keyword>
<feature type="transmembrane region" description="Helical" evidence="1">
    <location>
        <begin position="217"/>
        <end position="237"/>
    </location>
</feature>
<sequence length="327" mass="34788">MSPIEPTPYSKDYEITDAMFGAFRTSGGMVFFWKLTVWAALFYTALFIALVPPLVRAYGDMIMVVSLDSEAEATAQIIGTVFNVLIMALLFAIGAFLVQAVVRAAFYRGYFDGDVGGIFPFQFGADEVRQALAIMGYYAIVTIFISLATVALALIVALIAALGGDSGGPIAAILFIIGYVAIMVGYIWIMTIYAPAGALTAWRGKTHVLAARYVTHGRFWAIFGSVLVAGLVGYVAYTVLASIGMMVGLAGLFNAEILGAFIGDTPEDVIPALIEQTKAPGFMVGVIFAALLTALGSAIYMVMIAGPQAFFTYQWAEAADDLANGET</sequence>
<feature type="transmembrane region" description="Helical" evidence="1">
    <location>
        <begin position="31"/>
        <end position="55"/>
    </location>
</feature>
<feature type="transmembrane region" description="Helical" evidence="1">
    <location>
        <begin position="137"/>
        <end position="164"/>
    </location>
</feature>
<feature type="transmembrane region" description="Helical" evidence="1">
    <location>
        <begin position="170"/>
        <end position="196"/>
    </location>
</feature>
<reference evidence="2" key="1">
    <citation type="journal article" date="2014" name="Int. J. Syst. Evol. Microbiol.">
        <title>Complete genome of a new Firmicutes species belonging to the dominant human colonic microbiota ('Ruminococcus bicirculans') reveals two chromosomes and a selective capacity to utilize plant glucans.</title>
        <authorList>
            <consortium name="NISC Comparative Sequencing Program"/>
            <person name="Wegmann U."/>
            <person name="Louis P."/>
            <person name="Goesmann A."/>
            <person name="Henrissat B."/>
            <person name="Duncan S.H."/>
            <person name="Flint H.J."/>
        </authorList>
    </citation>
    <scope>NUCLEOTIDE SEQUENCE</scope>
    <source>
        <strain evidence="2">NBRC 108219</strain>
    </source>
</reference>
<keyword evidence="1" id="KW-1133">Transmembrane helix</keyword>
<accession>A0ABQ5V6H5</accession>
<feature type="transmembrane region" description="Helical" evidence="1">
    <location>
        <begin position="282"/>
        <end position="305"/>
    </location>
</feature>